<sequence length="503" mass="57050">MAQGRSLPATLRACPTVRTGQTSLLAASDGGRAVRAAQKGSVSSEPEELSQAPHTFVISRGKLGKNTTELMLNFRKVMEPYTASRLKVQKKNVVKDFVSVAGLLHVTHMVVFTKTEQAIYLRMARLPRGPTLTFRVEDYVLAKDVLSSLKKKITYSHQYSSHPLLVLNNFSGEGMHLKLMTSMFQNMFPSINVNTVKLNTIRRCLLLNFNQEDSTIDFRHYTIKVAPCGINRAVKKLVQSRVPDLSRLHDVSEFLEQPGASESEAELEGTSNQVLLPQRIASRGNALNQQSSVRVVELGPRLTLKLVKVEEGLMGGEVMFHAFVERSPEEVERLRARRLQLKKEKEKRKRQQEENRRRKEQAEREEAADEEGSEKEGEDEDRQWYREEVGEEPEDDLPPKAKKPRTTGMARDKAGKMVTGKMAAQKTRADKPVAGLSGQKGKKQESAGKRELSDFEVMMQRRKKRKKLKEKVKQQKLLTKKVSKLRAAQNQVPAKKKKNRRTR</sequence>
<protein>
    <submittedName>
        <fullName evidence="1">Uncharacterized protein</fullName>
    </submittedName>
</protein>
<proteinExistence type="predicted"/>
<organism evidence="1 2">
    <name type="scientific">Ixodes persulcatus</name>
    <name type="common">Taiga tick</name>
    <dbReference type="NCBI Taxonomy" id="34615"/>
    <lineage>
        <taxon>Eukaryota</taxon>
        <taxon>Metazoa</taxon>
        <taxon>Ecdysozoa</taxon>
        <taxon>Arthropoda</taxon>
        <taxon>Chelicerata</taxon>
        <taxon>Arachnida</taxon>
        <taxon>Acari</taxon>
        <taxon>Parasitiformes</taxon>
        <taxon>Ixodida</taxon>
        <taxon>Ixodoidea</taxon>
        <taxon>Ixodidae</taxon>
        <taxon>Ixodinae</taxon>
        <taxon>Ixodes</taxon>
    </lineage>
</organism>
<reference evidence="1 2" key="1">
    <citation type="journal article" date="2020" name="Cell">
        <title>Large-Scale Comparative Analyses of Tick Genomes Elucidate Their Genetic Diversity and Vector Capacities.</title>
        <authorList>
            <consortium name="Tick Genome and Microbiome Consortium (TIGMIC)"/>
            <person name="Jia N."/>
            <person name="Wang J."/>
            <person name="Shi W."/>
            <person name="Du L."/>
            <person name="Sun Y."/>
            <person name="Zhan W."/>
            <person name="Jiang J.F."/>
            <person name="Wang Q."/>
            <person name="Zhang B."/>
            <person name="Ji P."/>
            <person name="Bell-Sakyi L."/>
            <person name="Cui X.M."/>
            <person name="Yuan T.T."/>
            <person name="Jiang B.G."/>
            <person name="Yang W.F."/>
            <person name="Lam T.T."/>
            <person name="Chang Q.C."/>
            <person name="Ding S.J."/>
            <person name="Wang X.J."/>
            <person name="Zhu J.G."/>
            <person name="Ruan X.D."/>
            <person name="Zhao L."/>
            <person name="Wei J.T."/>
            <person name="Ye R.Z."/>
            <person name="Que T.C."/>
            <person name="Du C.H."/>
            <person name="Zhou Y.H."/>
            <person name="Cheng J.X."/>
            <person name="Dai P.F."/>
            <person name="Guo W.B."/>
            <person name="Han X.H."/>
            <person name="Huang E.J."/>
            <person name="Li L.F."/>
            <person name="Wei W."/>
            <person name="Gao Y.C."/>
            <person name="Liu J.Z."/>
            <person name="Shao H.Z."/>
            <person name="Wang X."/>
            <person name="Wang C.C."/>
            <person name="Yang T.C."/>
            <person name="Huo Q.B."/>
            <person name="Li W."/>
            <person name="Chen H.Y."/>
            <person name="Chen S.E."/>
            <person name="Zhou L.G."/>
            <person name="Ni X.B."/>
            <person name="Tian J.H."/>
            <person name="Sheng Y."/>
            <person name="Liu T."/>
            <person name="Pan Y.S."/>
            <person name="Xia L.Y."/>
            <person name="Li J."/>
            <person name="Zhao F."/>
            <person name="Cao W.C."/>
        </authorList>
    </citation>
    <scope>NUCLEOTIDE SEQUENCE [LARGE SCALE GENOMIC DNA]</scope>
    <source>
        <strain evidence="1">Iper-2018</strain>
    </source>
</reference>
<dbReference type="Proteomes" id="UP000805193">
    <property type="component" value="Unassembled WGS sequence"/>
</dbReference>
<accession>A0AC60PHJ8</accession>
<keyword evidence="2" id="KW-1185">Reference proteome</keyword>
<comment type="caution">
    <text evidence="1">The sequence shown here is derived from an EMBL/GenBank/DDBJ whole genome shotgun (WGS) entry which is preliminary data.</text>
</comment>
<gene>
    <name evidence="1" type="ORF">HPB47_003984</name>
</gene>
<evidence type="ECO:0000313" key="2">
    <source>
        <dbReference type="Proteomes" id="UP000805193"/>
    </source>
</evidence>
<dbReference type="EMBL" id="JABSTQ010010601">
    <property type="protein sequence ID" value="KAG0419625.1"/>
    <property type="molecule type" value="Genomic_DNA"/>
</dbReference>
<name>A0AC60PHJ8_IXOPE</name>
<evidence type="ECO:0000313" key="1">
    <source>
        <dbReference type="EMBL" id="KAG0419625.1"/>
    </source>
</evidence>